<dbReference type="Pfam" id="PF00925">
    <property type="entry name" value="GTP_cyclohydro2"/>
    <property type="match status" value="1"/>
</dbReference>
<evidence type="ECO:0000256" key="8">
    <source>
        <dbReference type="ARBA" id="ARBA00023134"/>
    </source>
</evidence>
<dbReference type="FunFam" id="3.40.50.10990:FF:000001">
    <property type="entry name" value="Riboflavin biosynthesis protein RibBA"/>
    <property type="match status" value="1"/>
</dbReference>
<accession>A0A1Y6BND0</accession>
<dbReference type="HAMAP" id="MF_00179">
    <property type="entry name" value="RibA"/>
    <property type="match status" value="1"/>
</dbReference>
<keyword evidence="7 11" id="KW-0862">Zinc</keyword>
<comment type="function">
    <text evidence="9 11">Catalyzes the conversion of GTP to 2,5-diamino-6-ribosylamino-4(3H)-pyrimidinone 5'-phosphate (DARP), formate and pyrophosphate.</text>
</comment>
<evidence type="ECO:0000256" key="10">
    <source>
        <dbReference type="ARBA" id="ARBA00049295"/>
    </source>
</evidence>
<dbReference type="PANTHER" id="PTHR21327:SF18">
    <property type="entry name" value="3,4-DIHYDROXY-2-BUTANONE 4-PHOSPHATE SYNTHASE"/>
    <property type="match status" value="1"/>
</dbReference>
<proteinExistence type="inferred from homology"/>
<comment type="similarity">
    <text evidence="11">Belongs to the GTP cyclohydrolase II family.</text>
</comment>
<dbReference type="AlphaFoldDB" id="A0A1Y6BND0"/>
<evidence type="ECO:0000256" key="4">
    <source>
        <dbReference type="ARBA" id="ARBA00022723"/>
    </source>
</evidence>
<dbReference type="SUPFAM" id="SSF142695">
    <property type="entry name" value="RibA-like"/>
    <property type="match status" value="1"/>
</dbReference>
<keyword evidence="3 11" id="KW-0686">Riboflavin biosynthesis</keyword>
<dbReference type="PANTHER" id="PTHR21327">
    <property type="entry name" value="GTP CYCLOHYDROLASE II-RELATED"/>
    <property type="match status" value="1"/>
</dbReference>
<feature type="binding site" evidence="11">
    <location>
        <position position="154"/>
    </location>
    <ligand>
        <name>GTP</name>
        <dbReference type="ChEBI" id="CHEBI:37565"/>
    </ligand>
</feature>
<evidence type="ECO:0000256" key="9">
    <source>
        <dbReference type="ARBA" id="ARBA00043932"/>
    </source>
</evidence>
<dbReference type="InterPro" id="IPR032677">
    <property type="entry name" value="GTP_cyclohydro_II"/>
</dbReference>
<evidence type="ECO:0000313" key="14">
    <source>
        <dbReference type="Proteomes" id="UP000192907"/>
    </source>
</evidence>
<feature type="binding site" evidence="11">
    <location>
        <position position="75"/>
    </location>
    <ligand>
        <name>GTP</name>
        <dbReference type="ChEBI" id="CHEBI:37565"/>
    </ligand>
</feature>
<dbReference type="EMBL" id="FWZT01000007">
    <property type="protein sequence ID" value="SMF20965.1"/>
    <property type="molecule type" value="Genomic_DNA"/>
</dbReference>
<dbReference type="GO" id="GO:0008270">
    <property type="term" value="F:zinc ion binding"/>
    <property type="evidence" value="ECO:0007669"/>
    <property type="project" value="UniProtKB-UniRule"/>
</dbReference>
<feature type="binding site" evidence="11">
    <location>
        <position position="159"/>
    </location>
    <ligand>
        <name>GTP</name>
        <dbReference type="ChEBI" id="CHEBI:37565"/>
    </ligand>
</feature>
<dbReference type="NCBIfam" id="TIGR00505">
    <property type="entry name" value="ribA"/>
    <property type="match status" value="1"/>
</dbReference>
<feature type="binding site" evidence="11">
    <location>
        <position position="70"/>
    </location>
    <ligand>
        <name>Zn(2+)</name>
        <dbReference type="ChEBI" id="CHEBI:29105"/>
        <note>catalytic</note>
    </ligand>
</feature>
<comment type="cofactor">
    <cofactor evidence="11">
        <name>Zn(2+)</name>
        <dbReference type="ChEBI" id="CHEBI:29105"/>
    </cofactor>
    <text evidence="11">Binds 1 zinc ion per subunit.</text>
</comment>
<keyword evidence="4 11" id="KW-0479">Metal-binding</keyword>
<dbReference type="GO" id="GO:0008686">
    <property type="term" value="F:3,4-dihydroxy-2-butanone-4-phosphate synthase activity"/>
    <property type="evidence" value="ECO:0007669"/>
    <property type="project" value="TreeGrafter"/>
</dbReference>
<dbReference type="GO" id="GO:0005829">
    <property type="term" value="C:cytosol"/>
    <property type="evidence" value="ECO:0007669"/>
    <property type="project" value="TreeGrafter"/>
</dbReference>
<feature type="active site" description="Nucleophile" evidence="11">
    <location>
        <position position="133"/>
    </location>
</feature>
<dbReference type="GO" id="GO:0005525">
    <property type="term" value="F:GTP binding"/>
    <property type="evidence" value="ECO:0007669"/>
    <property type="project" value="UniProtKB-KW"/>
</dbReference>
<dbReference type="OrthoDB" id="9793111at2"/>
<gene>
    <name evidence="11" type="primary">ribA</name>
    <name evidence="13" type="ORF">SAMN06296036_10776</name>
</gene>
<sequence>MQSPSPLEVSLFSEALVPTVYGEFLVSVYKDNQSEDETVLISHNLSDAVAPFIRVHSECFTGEVLGSLKCDCRDQLALSLKEIQKRGSGAVIYLRQEGRGIGLGNKIKAYDLQNKGADTIEANHMLGFGTDLRTFDRAALILKDRSIDKIVLNTNNPEKLESLKNFGIEITERVPSLSAVNEHNKDYLETKMKLLGHHLDPLF</sequence>
<dbReference type="EC" id="3.5.4.25" evidence="11"/>
<comment type="catalytic activity">
    <reaction evidence="10 11">
        <text>GTP + 4 H2O = 2,5-diamino-6-hydroxy-4-(5-phosphoribosylamino)-pyrimidine + formate + 2 phosphate + 3 H(+)</text>
        <dbReference type="Rhea" id="RHEA:23704"/>
        <dbReference type="ChEBI" id="CHEBI:15377"/>
        <dbReference type="ChEBI" id="CHEBI:15378"/>
        <dbReference type="ChEBI" id="CHEBI:15740"/>
        <dbReference type="ChEBI" id="CHEBI:37565"/>
        <dbReference type="ChEBI" id="CHEBI:43474"/>
        <dbReference type="ChEBI" id="CHEBI:58614"/>
        <dbReference type="EC" id="3.5.4.25"/>
    </reaction>
</comment>
<feature type="binding site" evidence="11">
    <location>
        <begin position="54"/>
        <end position="58"/>
    </location>
    <ligand>
        <name>GTP</name>
        <dbReference type="ChEBI" id="CHEBI:37565"/>
    </ligand>
</feature>
<evidence type="ECO:0000256" key="3">
    <source>
        <dbReference type="ARBA" id="ARBA00022619"/>
    </source>
</evidence>
<dbReference type="InterPro" id="IPR000926">
    <property type="entry name" value="RibA"/>
</dbReference>
<evidence type="ECO:0000313" key="13">
    <source>
        <dbReference type="EMBL" id="SMF20965.1"/>
    </source>
</evidence>
<keyword evidence="5 11" id="KW-0547">Nucleotide-binding</keyword>
<evidence type="ECO:0000256" key="6">
    <source>
        <dbReference type="ARBA" id="ARBA00022801"/>
    </source>
</evidence>
<feature type="binding site" evidence="11">
    <location>
        <position position="59"/>
    </location>
    <ligand>
        <name>Zn(2+)</name>
        <dbReference type="ChEBI" id="CHEBI:29105"/>
        <note>catalytic</note>
    </ligand>
</feature>
<comment type="pathway">
    <text evidence="1 11">Cofactor biosynthesis; riboflavin biosynthesis; 5-amino-6-(D-ribitylamino)uracil from GTP: step 1/4.</text>
</comment>
<feature type="active site" description="Proton acceptor" evidence="11">
    <location>
        <position position="131"/>
    </location>
</feature>
<evidence type="ECO:0000256" key="2">
    <source>
        <dbReference type="ARBA" id="ARBA00005520"/>
    </source>
</evidence>
<dbReference type="NCBIfam" id="NF001591">
    <property type="entry name" value="PRK00393.1"/>
    <property type="match status" value="1"/>
</dbReference>
<evidence type="ECO:0000259" key="12">
    <source>
        <dbReference type="Pfam" id="PF00925"/>
    </source>
</evidence>
<feature type="binding site" evidence="11">
    <location>
        <begin position="97"/>
        <end position="99"/>
    </location>
    <ligand>
        <name>GTP</name>
        <dbReference type="ChEBI" id="CHEBI:37565"/>
    </ligand>
</feature>
<dbReference type="GO" id="GO:0009231">
    <property type="term" value="P:riboflavin biosynthetic process"/>
    <property type="evidence" value="ECO:0007669"/>
    <property type="project" value="UniProtKB-UniRule"/>
</dbReference>
<comment type="similarity">
    <text evidence="2">In the N-terminal section; belongs to the DHBP synthase family.</text>
</comment>
<evidence type="ECO:0000256" key="1">
    <source>
        <dbReference type="ARBA" id="ARBA00004853"/>
    </source>
</evidence>
<feature type="domain" description="GTP cyclohydrolase II" evidence="12">
    <location>
        <begin position="14"/>
        <end position="175"/>
    </location>
</feature>
<feature type="binding site" evidence="11">
    <location>
        <position position="72"/>
    </location>
    <ligand>
        <name>Zn(2+)</name>
        <dbReference type="ChEBI" id="CHEBI:29105"/>
        <note>catalytic</note>
    </ligand>
</feature>
<name>A0A1Y6BND0_9BACT</name>
<dbReference type="GO" id="GO:0003935">
    <property type="term" value="F:GTP cyclohydrolase II activity"/>
    <property type="evidence" value="ECO:0007669"/>
    <property type="project" value="UniProtKB-UniRule"/>
</dbReference>
<keyword evidence="8 11" id="KW-0342">GTP-binding</keyword>
<feature type="binding site" evidence="11">
    <location>
        <position position="119"/>
    </location>
    <ligand>
        <name>GTP</name>
        <dbReference type="ChEBI" id="CHEBI:37565"/>
    </ligand>
</feature>
<evidence type="ECO:0000256" key="11">
    <source>
        <dbReference type="HAMAP-Rule" id="MF_00179"/>
    </source>
</evidence>
<keyword evidence="14" id="KW-1185">Reference proteome</keyword>
<evidence type="ECO:0000256" key="7">
    <source>
        <dbReference type="ARBA" id="ARBA00022833"/>
    </source>
</evidence>
<evidence type="ECO:0000256" key="5">
    <source>
        <dbReference type="ARBA" id="ARBA00022741"/>
    </source>
</evidence>
<protein>
    <recommendedName>
        <fullName evidence="11">GTP cyclohydrolase-2</fullName>
        <ecNumber evidence="11">3.5.4.25</ecNumber>
    </recommendedName>
    <alternativeName>
        <fullName evidence="11">GTP cyclohydrolase II</fullName>
    </alternativeName>
</protein>
<dbReference type="CDD" id="cd00641">
    <property type="entry name" value="GTP_cyclohydro2"/>
    <property type="match status" value="1"/>
</dbReference>
<dbReference type="STRING" id="1513793.SAMN06296036_10776"/>
<dbReference type="Gene3D" id="3.40.50.10990">
    <property type="entry name" value="GTP cyclohydrolase II"/>
    <property type="match status" value="1"/>
</dbReference>
<dbReference type="Proteomes" id="UP000192907">
    <property type="component" value="Unassembled WGS sequence"/>
</dbReference>
<dbReference type="RefSeq" id="WP_132318527.1">
    <property type="nucleotide sequence ID" value="NZ_FWZT01000007.1"/>
</dbReference>
<organism evidence="13 14">
    <name type="scientific">Pseudobacteriovorax antillogorgiicola</name>
    <dbReference type="NCBI Taxonomy" id="1513793"/>
    <lineage>
        <taxon>Bacteria</taxon>
        <taxon>Pseudomonadati</taxon>
        <taxon>Bdellovibrionota</taxon>
        <taxon>Oligoflexia</taxon>
        <taxon>Oligoflexales</taxon>
        <taxon>Pseudobacteriovoracaceae</taxon>
        <taxon>Pseudobacteriovorax</taxon>
    </lineage>
</organism>
<reference evidence="14" key="1">
    <citation type="submission" date="2017-04" db="EMBL/GenBank/DDBJ databases">
        <authorList>
            <person name="Varghese N."/>
            <person name="Submissions S."/>
        </authorList>
    </citation>
    <scope>NUCLEOTIDE SEQUENCE [LARGE SCALE GENOMIC DNA]</scope>
    <source>
        <strain evidence="14">RKEM611</strain>
    </source>
</reference>
<dbReference type="InterPro" id="IPR036144">
    <property type="entry name" value="RibA-like_sf"/>
</dbReference>
<keyword evidence="6 11" id="KW-0378">Hydrolase</keyword>
<dbReference type="UniPathway" id="UPA00275">
    <property type="reaction ID" value="UER00400"/>
</dbReference>